<dbReference type="InterPro" id="IPR036420">
    <property type="entry name" value="BRCT_dom_sf"/>
</dbReference>
<feature type="region of interest" description="Disordered" evidence="6">
    <location>
        <begin position="191"/>
        <end position="273"/>
    </location>
</feature>
<feature type="compositionally biased region" description="Acidic residues" evidence="6">
    <location>
        <begin position="438"/>
        <end position="451"/>
    </location>
</feature>
<dbReference type="Gene3D" id="3.40.50.10190">
    <property type="entry name" value="BRCT domain"/>
    <property type="match status" value="2"/>
</dbReference>
<evidence type="ECO:0000256" key="5">
    <source>
        <dbReference type="ARBA" id="ARBA00023242"/>
    </source>
</evidence>
<evidence type="ECO:0000313" key="9">
    <source>
        <dbReference type="Proteomes" id="UP001642483"/>
    </source>
</evidence>
<dbReference type="InterPro" id="IPR002706">
    <property type="entry name" value="Xrcc1_N"/>
</dbReference>
<name>A0ABP0FNF7_CLALP</name>
<keyword evidence="3" id="KW-0227">DNA damage</keyword>
<dbReference type="SUPFAM" id="SSF52113">
    <property type="entry name" value="BRCT domain"/>
    <property type="match status" value="2"/>
</dbReference>
<evidence type="ECO:0000256" key="1">
    <source>
        <dbReference type="ARBA" id="ARBA00004123"/>
    </source>
</evidence>
<evidence type="ECO:0000313" key="8">
    <source>
        <dbReference type="EMBL" id="CAK8681174.1"/>
    </source>
</evidence>
<dbReference type="SMART" id="SM00292">
    <property type="entry name" value="BRCT"/>
    <property type="match status" value="2"/>
</dbReference>
<gene>
    <name evidence="8" type="ORF">CVLEPA_LOCUS11405</name>
</gene>
<proteinExistence type="predicted"/>
<accession>A0ABP0FNF7</accession>
<evidence type="ECO:0000256" key="4">
    <source>
        <dbReference type="ARBA" id="ARBA00023204"/>
    </source>
</evidence>
<dbReference type="InterPro" id="IPR008979">
    <property type="entry name" value="Galactose-bd-like_sf"/>
</dbReference>
<feature type="compositionally biased region" description="Acidic residues" evidence="6">
    <location>
        <begin position="395"/>
        <end position="412"/>
    </location>
</feature>
<comment type="subcellular location">
    <subcellularLocation>
        <location evidence="1">Nucleus</location>
    </subcellularLocation>
</comment>
<feature type="domain" description="BRCT" evidence="7">
    <location>
        <begin position="454"/>
        <end position="545"/>
    </location>
</feature>
<sequence>MPVVKLKHIVSFSSEDKVHRAENLIKGNSGGKWKCEKPGEKQISVIIQLEKSVEISSLDIGNDGAAFVEVLVGRSSGNENFYVLLVASSFMTPQESRKGSGCNRVRMFDSSKLSPEVSKQKWDLVKIVCTQPFNKHTTYGLTFINFHTTEKGELSQTKDEVKSESTEDAAETNRITFGAFKLKKEVDVKLPSARPGAHDEDSIKTKLQNLKRKNEATGSSFPPKKTKPAVETDGKKPLNRSSLESRKSESSSDKSATPTTPSRKTPAKSPKKKFNEILRNVVFVISGFQNPKRREVRDTALSMGATYKADWDPTCTHLVCAFRNTPKYQQVRLTGNGHIVNADWLKECAKAKRRLPLTSYNMNSDDNSDSEENDPDLEQPVKRKDEDDSYNPYDESTDDDNTNDDSDTEDEIERIKMKQEKTKNDDSPAKERDPYCESTDEEGGNEDESEDLPPLPDYFSGKHFLLYGQMEPETERMLRRHIIACDGSIAPYMSDEVRYVVSESDWQETFDDALADNSSLVFIRPAWVFKCGQAKKLLPHQPFAILTN</sequence>
<dbReference type="CDD" id="cd17725">
    <property type="entry name" value="BRCT_XRCC1_rpt1"/>
    <property type="match status" value="1"/>
</dbReference>
<dbReference type="Pfam" id="PF16589">
    <property type="entry name" value="BRCT_2"/>
    <property type="match status" value="1"/>
</dbReference>
<dbReference type="Pfam" id="PF01834">
    <property type="entry name" value="XRCC1_N"/>
    <property type="match status" value="1"/>
</dbReference>
<dbReference type="InterPro" id="IPR045080">
    <property type="entry name" value="BRCT_XRCC1_rpt1"/>
</dbReference>
<comment type="caution">
    <text evidence="8">The sequence shown here is derived from an EMBL/GenBank/DDBJ whole genome shotgun (WGS) entry which is preliminary data.</text>
</comment>
<dbReference type="EMBL" id="CAWYQH010000079">
    <property type="protein sequence ID" value="CAK8681174.1"/>
    <property type="molecule type" value="Genomic_DNA"/>
</dbReference>
<evidence type="ECO:0000256" key="6">
    <source>
        <dbReference type="SAM" id="MobiDB-lite"/>
    </source>
</evidence>
<dbReference type="PANTHER" id="PTHR11370">
    <property type="entry name" value="DNA-REPAIR PROTEIN XRCC1"/>
    <property type="match status" value="1"/>
</dbReference>
<keyword evidence="4" id="KW-0234">DNA repair</keyword>
<dbReference type="CDD" id="cd17707">
    <property type="entry name" value="BRCT_XRCC1_rpt2"/>
    <property type="match status" value="1"/>
</dbReference>
<evidence type="ECO:0000256" key="3">
    <source>
        <dbReference type="ARBA" id="ARBA00022763"/>
    </source>
</evidence>
<dbReference type="PANTHER" id="PTHR11370:SF5">
    <property type="entry name" value="DNA REPAIR PROTEIN XRCC1"/>
    <property type="match status" value="1"/>
</dbReference>
<keyword evidence="2" id="KW-0677">Repeat</keyword>
<feature type="region of interest" description="Disordered" evidence="6">
    <location>
        <begin position="359"/>
        <end position="455"/>
    </location>
</feature>
<organism evidence="8 9">
    <name type="scientific">Clavelina lepadiformis</name>
    <name type="common">Light-bulb sea squirt</name>
    <name type="synonym">Ascidia lepadiformis</name>
    <dbReference type="NCBI Taxonomy" id="159417"/>
    <lineage>
        <taxon>Eukaryota</taxon>
        <taxon>Metazoa</taxon>
        <taxon>Chordata</taxon>
        <taxon>Tunicata</taxon>
        <taxon>Ascidiacea</taxon>
        <taxon>Aplousobranchia</taxon>
        <taxon>Clavelinidae</taxon>
        <taxon>Clavelina</taxon>
    </lineage>
</organism>
<reference evidence="8 9" key="1">
    <citation type="submission" date="2024-02" db="EMBL/GenBank/DDBJ databases">
        <authorList>
            <person name="Daric V."/>
            <person name="Darras S."/>
        </authorList>
    </citation>
    <scope>NUCLEOTIDE SEQUENCE [LARGE SCALE GENOMIC DNA]</scope>
</reference>
<feature type="domain" description="BRCT" evidence="7">
    <location>
        <begin position="273"/>
        <end position="362"/>
    </location>
</feature>
<dbReference type="InterPro" id="IPR001357">
    <property type="entry name" value="BRCT_dom"/>
</dbReference>
<dbReference type="Proteomes" id="UP001642483">
    <property type="component" value="Unassembled WGS sequence"/>
</dbReference>
<feature type="compositionally biased region" description="Basic and acidic residues" evidence="6">
    <location>
        <begin position="413"/>
        <end position="435"/>
    </location>
</feature>
<keyword evidence="9" id="KW-1185">Reference proteome</keyword>
<evidence type="ECO:0000256" key="2">
    <source>
        <dbReference type="ARBA" id="ARBA00022737"/>
    </source>
</evidence>
<dbReference type="Pfam" id="PF00533">
    <property type="entry name" value="BRCT"/>
    <property type="match status" value="1"/>
</dbReference>
<dbReference type="PROSITE" id="PS50172">
    <property type="entry name" value="BRCT"/>
    <property type="match status" value="2"/>
</dbReference>
<feature type="compositionally biased region" description="Basic and acidic residues" evidence="6">
    <location>
        <begin position="243"/>
        <end position="252"/>
    </location>
</feature>
<evidence type="ECO:0000259" key="7">
    <source>
        <dbReference type="PROSITE" id="PS50172"/>
    </source>
</evidence>
<feature type="compositionally biased region" description="Acidic residues" evidence="6">
    <location>
        <begin position="366"/>
        <end position="377"/>
    </location>
</feature>
<keyword evidence="5" id="KW-0539">Nucleus</keyword>
<dbReference type="Gene3D" id="2.60.120.260">
    <property type="entry name" value="Galactose-binding domain-like"/>
    <property type="match status" value="1"/>
</dbReference>
<protein>
    <recommendedName>
        <fullName evidence="7">BRCT domain-containing protein</fullName>
    </recommendedName>
</protein>
<dbReference type="SUPFAM" id="SSF49785">
    <property type="entry name" value="Galactose-binding domain-like"/>
    <property type="match status" value="1"/>
</dbReference>